<dbReference type="InterPro" id="IPR015797">
    <property type="entry name" value="NUDIX_hydrolase-like_dom_sf"/>
</dbReference>
<keyword evidence="2 4" id="KW-0378">Hydrolase</keyword>
<evidence type="ECO:0000256" key="2">
    <source>
        <dbReference type="ARBA" id="ARBA00022801"/>
    </source>
</evidence>
<gene>
    <name evidence="4" type="ORF">J43TS3_31820</name>
</gene>
<dbReference type="CDD" id="cd04693">
    <property type="entry name" value="NUDIX_Hydrolase"/>
    <property type="match status" value="1"/>
</dbReference>
<evidence type="ECO:0000313" key="5">
    <source>
        <dbReference type="Proteomes" id="UP000676917"/>
    </source>
</evidence>
<dbReference type="AlphaFoldDB" id="A0A920C734"/>
<dbReference type="PROSITE" id="PS51462">
    <property type="entry name" value="NUDIX"/>
    <property type="match status" value="1"/>
</dbReference>
<evidence type="ECO:0000313" key="4">
    <source>
        <dbReference type="EMBL" id="GIO28571.1"/>
    </source>
</evidence>
<dbReference type="SUPFAM" id="SSF55811">
    <property type="entry name" value="Nudix"/>
    <property type="match status" value="1"/>
</dbReference>
<dbReference type="EMBL" id="BORP01000007">
    <property type="protein sequence ID" value="GIO28571.1"/>
    <property type="molecule type" value="Genomic_DNA"/>
</dbReference>
<feature type="domain" description="Nudix hydrolase" evidence="3">
    <location>
        <begin position="28"/>
        <end position="155"/>
    </location>
</feature>
<comment type="cofactor">
    <cofactor evidence="1">
        <name>Mg(2+)</name>
        <dbReference type="ChEBI" id="CHEBI:18420"/>
    </cofactor>
</comment>
<evidence type="ECO:0000256" key="1">
    <source>
        <dbReference type="ARBA" id="ARBA00001946"/>
    </source>
</evidence>
<keyword evidence="5" id="KW-1185">Reference proteome</keyword>
<dbReference type="PROSITE" id="PS00893">
    <property type="entry name" value="NUDIX_BOX"/>
    <property type="match status" value="1"/>
</dbReference>
<dbReference type="InterPro" id="IPR000086">
    <property type="entry name" value="NUDIX_hydrolase_dom"/>
</dbReference>
<reference evidence="4" key="1">
    <citation type="submission" date="2021-03" db="EMBL/GenBank/DDBJ databases">
        <title>Antimicrobial resistance genes in bacteria isolated from Japanese honey, and their potential for conferring macrolide and lincosamide resistance in the American foulbrood pathogen Paenibacillus larvae.</title>
        <authorList>
            <person name="Okamoto M."/>
            <person name="Kumagai M."/>
            <person name="Kanamori H."/>
            <person name="Takamatsu D."/>
        </authorList>
    </citation>
    <scope>NUCLEOTIDE SEQUENCE</scope>
    <source>
        <strain evidence="4">J43TS3</strain>
    </source>
</reference>
<comment type="caution">
    <text evidence="4">The sequence shown here is derived from an EMBL/GenBank/DDBJ whole genome shotgun (WGS) entry which is preliminary data.</text>
</comment>
<protein>
    <submittedName>
        <fullName evidence="4">Nudix hydrolase</fullName>
    </submittedName>
</protein>
<dbReference type="RefSeq" id="WP_212922027.1">
    <property type="nucleotide sequence ID" value="NZ_BORP01000007.1"/>
</dbReference>
<evidence type="ECO:0000259" key="3">
    <source>
        <dbReference type="PROSITE" id="PS51462"/>
    </source>
</evidence>
<dbReference type="Gene3D" id="3.90.79.10">
    <property type="entry name" value="Nucleoside Triphosphate Pyrophosphohydrolase"/>
    <property type="match status" value="1"/>
</dbReference>
<dbReference type="PANTHER" id="PTHR43046">
    <property type="entry name" value="GDP-MANNOSE MANNOSYL HYDROLASE"/>
    <property type="match status" value="1"/>
</dbReference>
<organism evidence="4 5">
    <name type="scientific">Ornithinibacillus bavariensis</name>
    <dbReference type="NCBI Taxonomy" id="545502"/>
    <lineage>
        <taxon>Bacteria</taxon>
        <taxon>Bacillati</taxon>
        <taxon>Bacillota</taxon>
        <taxon>Bacilli</taxon>
        <taxon>Bacillales</taxon>
        <taxon>Bacillaceae</taxon>
        <taxon>Ornithinibacillus</taxon>
    </lineage>
</organism>
<name>A0A920C734_9BACI</name>
<proteinExistence type="predicted"/>
<dbReference type="Proteomes" id="UP000676917">
    <property type="component" value="Unassembled WGS sequence"/>
</dbReference>
<dbReference type="Pfam" id="PF00293">
    <property type="entry name" value="NUDIX"/>
    <property type="match status" value="1"/>
</dbReference>
<accession>A0A920C734</accession>
<dbReference type="InterPro" id="IPR020084">
    <property type="entry name" value="NUDIX_hydrolase_CS"/>
</dbReference>
<dbReference type="PANTHER" id="PTHR43046:SF14">
    <property type="entry name" value="MUTT_NUDIX FAMILY PROTEIN"/>
    <property type="match status" value="1"/>
</dbReference>
<sequence length="161" mass="18754">MEIWDLYDENKKKIGKTHVRGVPLPEGCYHLVVHIWIQNDKGEILLSKRHPQKSWGNYWECTGGSVLTGETSLEGALRETAEELGLVLDPSQGKLMINERRKHFHSDIWLFQSNVVIEDLQFQEDEVIDAKWVDKVTYEDMLSKKEIVPTLPHFWNEVLGR</sequence>
<dbReference type="GO" id="GO:0016787">
    <property type="term" value="F:hydrolase activity"/>
    <property type="evidence" value="ECO:0007669"/>
    <property type="project" value="UniProtKB-KW"/>
</dbReference>